<evidence type="ECO:0000256" key="1">
    <source>
        <dbReference type="SAM" id="Phobius"/>
    </source>
</evidence>
<keyword evidence="1" id="KW-0472">Membrane</keyword>
<dbReference type="PROSITE" id="PS51257">
    <property type="entry name" value="PROKAR_LIPOPROTEIN"/>
    <property type="match status" value="1"/>
</dbReference>
<gene>
    <name evidence="2" type="ORF">LG943_18775</name>
</gene>
<keyword evidence="1" id="KW-1133">Transmembrane helix</keyword>
<name>A0A9X3NQ96_9ACTN</name>
<sequence>MSTVRTRIYTDDTHQFWSQLGKVALLGLTLFAGCALFGVRDAMLWISSGLSVCFLAALVVLLWRSRVRHGQTSFVFDGSVLLYRRCRRRLLESKSFDLKDLVAVQLRMRADSIQALDFGFEDRMPPELVIRTVNGEPESFRVLALDIEGRTELAGFFAEVCRSAGMERKGVEEQGLTTTLRWRHPARHDYARF</sequence>
<protein>
    <submittedName>
        <fullName evidence="2">Uncharacterized protein</fullName>
    </submittedName>
</protein>
<feature type="transmembrane region" description="Helical" evidence="1">
    <location>
        <begin position="45"/>
        <end position="63"/>
    </location>
</feature>
<keyword evidence="3" id="KW-1185">Reference proteome</keyword>
<dbReference type="AlphaFoldDB" id="A0A9X3NQ96"/>
<feature type="transmembrane region" description="Helical" evidence="1">
    <location>
        <begin position="20"/>
        <end position="39"/>
    </location>
</feature>
<dbReference type="RefSeq" id="WP_270073600.1">
    <property type="nucleotide sequence ID" value="NZ_JAJAQC010000033.1"/>
</dbReference>
<comment type="caution">
    <text evidence="2">The sequence shown here is derived from an EMBL/GenBank/DDBJ whole genome shotgun (WGS) entry which is preliminary data.</text>
</comment>
<reference evidence="2" key="1">
    <citation type="submission" date="2021-10" db="EMBL/GenBank/DDBJ databases">
        <title>Streptomonospora sp. nov., isolated from mangrove soil.</title>
        <authorList>
            <person name="Chen X."/>
            <person name="Ge X."/>
            <person name="Liu W."/>
        </authorList>
    </citation>
    <scope>NUCLEOTIDE SEQUENCE</scope>
    <source>
        <strain evidence="2">S1-112</strain>
    </source>
</reference>
<dbReference type="EMBL" id="JAJAQC010000033">
    <property type="protein sequence ID" value="MDA0566343.1"/>
    <property type="molecule type" value="Genomic_DNA"/>
</dbReference>
<proteinExistence type="predicted"/>
<organism evidence="2 3">
    <name type="scientific">Streptomonospora mangrovi</name>
    <dbReference type="NCBI Taxonomy" id="2883123"/>
    <lineage>
        <taxon>Bacteria</taxon>
        <taxon>Bacillati</taxon>
        <taxon>Actinomycetota</taxon>
        <taxon>Actinomycetes</taxon>
        <taxon>Streptosporangiales</taxon>
        <taxon>Nocardiopsidaceae</taxon>
        <taxon>Streptomonospora</taxon>
    </lineage>
</organism>
<keyword evidence="1" id="KW-0812">Transmembrane</keyword>
<evidence type="ECO:0000313" key="3">
    <source>
        <dbReference type="Proteomes" id="UP001140076"/>
    </source>
</evidence>
<evidence type="ECO:0000313" key="2">
    <source>
        <dbReference type="EMBL" id="MDA0566343.1"/>
    </source>
</evidence>
<accession>A0A9X3NQ96</accession>
<dbReference type="Proteomes" id="UP001140076">
    <property type="component" value="Unassembled WGS sequence"/>
</dbReference>